<comment type="caution">
    <text evidence="5">The sequence shown here is derived from an EMBL/GenBank/DDBJ whole genome shotgun (WGS) entry which is preliminary data.</text>
</comment>
<dbReference type="InterPro" id="IPR001077">
    <property type="entry name" value="COMT_C"/>
</dbReference>
<dbReference type="RefSeq" id="WP_037504401.1">
    <property type="nucleotide sequence ID" value="NZ_BSOO01000013.1"/>
</dbReference>
<evidence type="ECO:0000259" key="4">
    <source>
        <dbReference type="Pfam" id="PF00891"/>
    </source>
</evidence>
<keyword evidence="3" id="KW-0949">S-adenosyl-L-methionine</keyword>
<dbReference type="PROSITE" id="PS51683">
    <property type="entry name" value="SAM_OMT_II"/>
    <property type="match status" value="1"/>
</dbReference>
<evidence type="ECO:0000256" key="3">
    <source>
        <dbReference type="ARBA" id="ARBA00022691"/>
    </source>
</evidence>
<dbReference type="Gene3D" id="1.10.10.10">
    <property type="entry name" value="Winged helix-like DNA-binding domain superfamily/Winged helix DNA-binding domain"/>
    <property type="match status" value="1"/>
</dbReference>
<dbReference type="SUPFAM" id="SSF46785">
    <property type="entry name" value="Winged helix' DNA-binding domain"/>
    <property type="match status" value="1"/>
</dbReference>
<keyword evidence="1" id="KW-0489">Methyltransferase</keyword>
<keyword evidence="2" id="KW-0808">Transferase</keyword>
<evidence type="ECO:0000313" key="6">
    <source>
        <dbReference type="Proteomes" id="UP001156703"/>
    </source>
</evidence>
<evidence type="ECO:0000256" key="1">
    <source>
        <dbReference type="ARBA" id="ARBA00022603"/>
    </source>
</evidence>
<dbReference type="EMBL" id="BSOO01000013">
    <property type="protein sequence ID" value="GLR47733.1"/>
    <property type="molecule type" value="Genomic_DNA"/>
</dbReference>
<keyword evidence="6" id="KW-1185">Reference proteome</keyword>
<gene>
    <name evidence="5" type="ORF">GCM10007925_14460</name>
</gene>
<dbReference type="InterPro" id="IPR016461">
    <property type="entry name" value="COMT-like"/>
</dbReference>
<proteinExistence type="predicted"/>
<dbReference type="Gene3D" id="3.40.50.150">
    <property type="entry name" value="Vaccinia Virus protein VP39"/>
    <property type="match status" value="1"/>
</dbReference>
<feature type="domain" description="O-methyltransferase C-terminal" evidence="4">
    <location>
        <begin position="165"/>
        <end position="345"/>
    </location>
</feature>
<name>A0ABQ5ZA44_9SPHN</name>
<dbReference type="PANTHER" id="PTHR43712:SF2">
    <property type="entry name" value="O-METHYLTRANSFERASE CICE"/>
    <property type="match status" value="1"/>
</dbReference>
<sequence length="366" mass="39061">MLDTRRFAQRRQHGLRLRWLLFRNRLIASPAFQRWALGNPLTRMKTRRHARALFDLTAGFVYSQVATALVESGLLDVLAAEPLATSDAAMLAGLDEAAARTLLTAAASLDLTEMQDGLWTLGERGAALAGTPGLGDMIRHHRLFYADLADPLAMLRREGPTRLSSLWDYAAGAGAEEAATYSRLMTATQPLVAAQAIAAFPFARHRALLDIGGGQGAFLRAVGDAAPGLRLGLFDRPEVIATLAPSANITVHAGSFLADPLPRGYDLHTLVRVLHDHDDAAAMTLLRASRAALAPGGKLVIVEPMATLGGAPEGHAYFGFYLAAMGSGRPREMAEIKAMAAAAGFISAKERSTPLPLVARCLEVRA</sequence>
<dbReference type="SUPFAM" id="SSF53335">
    <property type="entry name" value="S-adenosyl-L-methionine-dependent methyltransferases"/>
    <property type="match status" value="1"/>
</dbReference>
<dbReference type="PANTHER" id="PTHR43712">
    <property type="entry name" value="PUTATIVE (AFU_ORTHOLOGUE AFUA_4G14580)-RELATED"/>
    <property type="match status" value="1"/>
</dbReference>
<evidence type="ECO:0000256" key="2">
    <source>
        <dbReference type="ARBA" id="ARBA00022679"/>
    </source>
</evidence>
<organism evidence="5 6">
    <name type="scientific">Sphingomonas astaxanthinifaciens DSM 22298</name>
    <dbReference type="NCBI Taxonomy" id="1123267"/>
    <lineage>
        <taxon>Bacteria</taxon>
        <taxon>Pseudomonadati</taxon>
        <taxon>Pseudomonadota</taxon>
        <taxon>Alphaproteobacteria</taxon>
        <taxon>Sphingomonadales</taxon>
        <taxon>Sphingomonadaceae</taxon>
        <taxon>Sphingomonas</taxon>
    </lineage>
</organism>
<dbReference type="Pfam" id="PF00891">
    <property type="entry name" value="Methyltransf_2"/>
    <property type="match status" value="1"/>
</dbReference>
<dbReference type="CDD" id="cd02440">
    <property type="entry name" value="AdoMet_MTases"/>
    <property type="match status" value="1"/>
</dbReference>
<dbReference type="Proteomes" id="UP001156703">
    <property type="component" value="Unassembled WGS sequence"/>
</dbReference>
<dbReference type="InterPro" id="IPR036388">
    <property type="entry name" value="WH-like_DNA-bd_sf"/>
</dbReference>
<dbReference type="Gene3D" id="1.10.287.1350">
    <property type="match status" value="1"/>
</dbReference>
<accession>A0ABQ5ZA44</accession>
<dbReference type="InterPro" id="IPR029063">
    <property type="entry name" value="SAM-dependent_MTases_sf"/>
</dbReference>
<reference evidence="6" key="1">
    <citation type="journal article" date="2019" name="Int. J. Syst. Evol. Microbiol.">
        <title>The Global Catalogue of Microorganisms (GCM) 10K type strain sequencing project: providing services to taxonomists for standard genome sequencing and annotation.</title>
        <authorList>
            <consortium name="The Broad Institute Genomics Platform"/>
            <consortium name="The Broad Institute Genome Sequencing Center for Infectious Disease"/>
            <person name="Wu L."/>
            <person name="Ma J."/>
        </authorList>
    </citation>
    <scope>NUCLEOTIDE SEQUENCE [LARGE SCALE GENOMIC DNA]</scope>
    <source>
        <strain evidence="6">NBRC 102146</strain>
    </source>
</reference>
<protein>
    <submittedName>
        <fullName evidence="5">O-methyltransferase</fullName>
    </submittedName>
</protein>
<evidence type="ECO:0000313" key="5">
    <source>
        <dbReference type="EMBL" id="GLR47733.1"/>
    </source>
</evidence>
<dbReference type="InterPro" id="IPR036390">
    <property type="entry name" value="WH_DNA-bd_sf"/>
</dbReference>